<dbReference type="PANTHER" id="PTHR33048:SF47">
    <property type="entry name" value="INTEGRAL MEMBRANE PROTEIN-RELATED"/>
    <property type="match status" value="1"/>
</dbReference>
<feature type="transmembrane region" description="Helical" evidence="6">
    <location>
        <begin position="74"/>
        <end position="98"/>
    </location>
</feature>
<feature type="non-terminal residue" evidence="8">
    <location>
        <position position="146"/>
    </location>
</feature>
<evidence type="ECO:0000256" key="6">
    <source>
        <dbReference type="SAM" id="Phobius"/>
    </source>
</evidence>
<gene>
    <name evidence="8" type="ORF">HETIRDRAFT_315451</name>
</gene>
<accession>W4K9M6</accession>
<dbReference type="PANTHER" id="PTHR33048">
    <property type="entry name" value="PTH11-LIKE INTEGRAL MEMBRANE PROTEIN (AFU_ORTHOLOGUE AFUA_5G11245)"/>
    <property type="match status" value="1"/>
</dbReference>
<evidence type="ECO:0000256" key="2">
    <source>
        <dbReference type="ARBA" id="ARBA00022692"/>
    </source>
</evidence>
<dbReference type="InterPro" id="IPR052337">
    <property type="entry name" value="SAT4-like"/>
</dbReference>
<comment type="subcellular location">
    <subcellularLocation>
        <location evidence="1">Membrane</location>
        <topology evidence="1">Multi-pass membrane protein</topology>
    </subcellularLocation>
</comment>
<dbReference type="InParanoid" id="W4K9M6"/>
<comment type="similarity">
    <text evidence="5">Belongs to the SAT4 family.</text>
</comment>
<keyword evidence="2 6" id="KW-0812">Transmembrane</keyword>
<evidence type="ECO:0000256" key="3">
    <source>
        <dbReference type="ARBA" id="ARBA00022989"/>
    </source>
</evidence>
<keyword evidence="9" id="KW-1185">Reference proteome</keyword>
<dbReference type="Pfam" id="PF20684">
    <property type="entry name" value="Fung_rhodopsin"/>
    <property type="match status" value="1"/>
</dbReference>
<reference evidence="8 9" key="1">
    <citation type="journal article" date="2012" name="New Phytol.">
        <title>Insight into trade-off between wood decay and parasitism from the genome of a fungal forest pathogen.</title>
        <authorList>
            <person name="Olson A."/>
            <person name="Aerts A."/>
            <person name="Asiegbu F."/>
            <person name="Belbahri L."/>
            <person name="Bouzid O."/>
            <person name="Broberg A."/>
            <person name="Canback B."/>
            <person name="Coutinho P.M."/>
            <person name="Cullen D."/>
            <person name="Dalman K."/>
            <person name="Deflorio G."/>
            <person name="van Diepen L.T."/>
            <person name="Dunand C."/>
            <person name="Duplessis S."/>
            <person name="Durling M."/>
            <person name="Gonthier P."/>
            <person name="Grimwood J."/>
            <person name="Fossdal C.G."/>
            <person name="Hansson D."/>
            <person name="Henrissat B."/>
            <person name="Hietala A."/>
            <person name="Himmelstrand K."/>
            <person name="Hoffmeister D."/>
            <person name="Hogberg N."/>
            <person name="James T.Y."/>
            <person name="Karlsson M."/>
            <person name="Kohler A."/>
            <person name="Kues U."/>
            <person name="Lee Y.H."/>
            <person name="Lin Y.C."/>
            <person name="Lind M."/>
            <person name="Lindquist E."/>
            <person name="Lombard V."/>
            <person name="Lucas S."/>
            <person name="Lunden K."/>
            <person name="Morin E."/>
            <person name="Murat C."/>
            <person name="Park J."/>
            <person name="Raffaello T."/>
            <person name="Rouze P."/>
            <person name="Salamov A."/>
            <person name="Schmutz J."/>
            <person name="Solheim H."/>
            <person name="Stahlberg J."/>
            <person name="Velez H."/>
            <person name="de Vries R.P."/>
            <person name="Wiebenga A."/>
            <person name="Woodward S."/>
            <person name="Yakovlev I."/>
            <person name="Garbelotto M."/>
            <person name="Martin F."/>
            <person name="Grigoriev I.V."/>
            <person name="Stenlid J."/>
        </authorList>
    </citation>
    <scope>NUCLEOTIDE SEQUENCE [LARGE SCALE GENOMIC DNA]</scope>
    <source>
        <strain evidence="8 9">TC 32-1</strain>
    </source>
</reference>
<sequence length="146" mass="16772">MASTFYTVIWSARLSILFSIIRIDPDPQIRRRLRWIVAIFIFAIFFFLAQLMWVCEPEPGWKDERSPQCKLNKEVAICQLVSDIFSDLLLILLPLRLIHGIKDRGLRRRLIFIFSTSIITTIVSLVHAAYIITGGGIKVIISALVE</sequence>
<evidence type="ECO:0000313" key="9">
    <source>
        <dbReference type="Proteomes" id="UP000030671"/>
    </source>
</evidence>
<evidence type="ECO:0000313" key="8">
    <source>
        <dbReference type="EMBL" id="ETW82542.1"/>
    </source>
</evidence>
<protein>
    <recommendedName>
        <fullName evidence="7">Rhodopsin domain-containing protein</fullName>
    </recommendedName>
</protein>
<keyword evidence="4 6" id="KW-0472">Membrane</keyword>
<keyword evidence="3 6" id="KW-1133">Transmembrane helix</keyword>
<dbReference type="eggNOG" id="ENOG502SMVQ">
    <property type="taxonomic scope" value="Eukaryota"/>
</dbReference>
<dbReference type="Proteomes" id="UP000030671">
    <property type="component" value="Unassembled WGS sequence"/>
</dbReference>
<dbReference type="InterPro" id="IPR049326">
    <property type="entry name" value="Rhodopsin_dom_fungi"/>
</dbReference>
<name>W4K9M6_HETIT</name>
<feature type="transmembrane region" description="Helical" evidence="6">
    <location>
        <begin position="110"/>
        <end position="132"/>
    </location>
</feature>
<evidence type="ECO:0000259" key="7">
    <source>
        <dbReference type="Pfam" id="PF20684"/>
    </source>
</evidence>
<feature type="transmembrane region" description="Helical" evidence="6">
    <location>
        <begin position="35"/>
        <end position="54"/>
    </location>
</feature>
<feature type="domain" description="Rhodopsin" evidence="7">
    <location>
        <begin position="4"/>
        <end position="131"/>
    </location>
</feature>
<dbReference type="GO" id="GO:0016020">
    <property type="term" value="C:membrane"/>
    <property type="evidence" value="ECO:0007669"/>
    <property type="project" value="UniProtKB-SubCell"/>
</dbReference>
<dbReference type="HOGENOM" id="CLU_1781882_0_0_1"/>
<feature type="transmembrane region" description="Helical" evidence="6">
    <location>
        <begin position="6"/>
        <end position="23"/>
    </location>
</feature>
<dbReference type="KEGG" id="hir:HETIRDRAFT_315451"/>
<dbReference type="OrthoDB" id="444631at2759"/>
<organism evidence="8 9">
    <name type="scientific">Heterobasidion irregulare (strain TC 32-1)</name>
    <dbReference type="NCBI Taxonomy" id="747525"/>
    <lineage>
        <taxon>Eukaryota</taxon>
        <taxon>Fungi</taxon>
        <taxon>Dikarya</taxon>
        <taxon>Basidiomycota</taxon>
        <taxon>Agaricomycotina</taxon>
        <taxon>Agaricomycetes</taxon>
        <taxon>Russulales</taxon>
        <taxon>Bondarzewiaceae</taxon>
        <taxon>Heterobasidion</taxon>
        <taxon>Heterobasidion annosum species complex</taxon>
    </lineage>
</organism>
<dbReference type="GeneID" id="20670223"/>
<dbReference type="EMBL" id="KI925457">
    <property type="protein sequence ID" value="ETW82542.1"/>
    <property type="molecule type" value="Genomic_DNA"/>
</dbReference>
<dbReference type="AlphaFoldDB" id="W4K9M6"/>
<evidence type="ECO:0000256" key="5">
    <source>
        <dbReference type="ARBA" id="ARBA00038359"/>
    </source>
</evidence>
<evidence type="ECO:0000256" key="1">
    <source>
        <dbReference type="ARBA" id="ARBA00004141"/>
    </source>
</evidence>
<evidence type="ECO:0000256" key="4">
    <source>
        <dbReference type="ARBA" id="ARBA00023136"/>
    </source>
</evidence>
<proteinExistence type="inferred from homology"/>
<dbReference type="RefSeq" id="XP_009544897.1">
    <property type="nucleotide sequence ID" value="XM_009546602.1"/>
</dbReference>